<dbReference type="AlphaFoldDB" id="A0A6A4H1P5"/>
<name>A0A6A4H1P5_9AGAR</name>
<dbReference type="GO" id="GO:0007166">
    <property type="term" value="P:cell surface receptor signaling pathway"/>
    <property type="evidence" value="ECO:0007669"/>
    <property type="project" value="InterPro"/>
</dbReference>
<keyword evidence="1" id="KW-0175">Coiled coil</keyword>
<gene>
    <name evidence="3" type="ORF">BT96DRAFT_321517</name>
</gene>
<dbReference type="CDD" id="cd21037">
    <property type="entry name" value="MLKL_NTD"/>
    <property type="match status" value="1"/>
</dbReference>
<proteinExistence type="predicted"/>
<sequence>MSKSVLRLRCQRSSASASPQTSTDTSLDVCSISTESTRTTPPVELTDTKTLLERLKAVNIDDIILVNEHREMLNDIFNMVESAWTLANLESENSQIIQKDGVLVRTFIPSMTGILRKTIEYIEDNVTNPSIGRSLQSRKTKQKVVTKDLETLRDELEKIHSFAMPYDSPPRSSDRTEDALMIAASIGSALFVLCDSVPVLGTLKPIATGFTEICTTIQTIRSNKQLLAEILRDVREYFRMVLRKVQKSPAAQENEELRRDVEGLFQNLLDVQKTLLKLRKHDGLRLVPFAKRDSENLEALQRRVQHARSTFEVCFLFSGKENNVFKRLCV</sequence>
<feature type="compositionally biased region" description="Polar residues" evidence="2">
    <location>
        <begin position="11"/>
        <end position="27"/>
    </location>
</feature>
<evidence type="ECO:0000313" key="3">
    <source>
        <dbReference type="EMBL" id="KAE9391117.1"/>
    </source>
</evidence>
<organism evidence="3 4">
    <name type="scientific">Gymnopus androsaceus JB14</name>
    <dbReference type="NCBI Taxonomy" id="1447944"/>
    <lineage>
        <taxon>Eukaryota</taxon>
        <taxon>Fungi</taxon>
        <taxon>Dikarya</taxon>
        <taxon>Basidiomycota</taxon>
        <taxon>Agaricomycotina</taxon>
        <taxon>Agaricomycetes</taxon>
        <taxon>Agaricomycetidae</taxon>
        <taxon>Agaricales</taxon>
        <taxon>Marasmiineae</taxon>
        <taxon>Omphalotaceae</taxon>
        <taxon>Gymnopus</taxon>
    </lineage>
</organism>
<feature type="coiled-coil region" evidence="1">
    <location>
        <begin position="254"/>
        <end position="310"/>
    </location>
</feature>
<reference evidence="3" key="1">
    <citation type="journal article" date="2019" name="Environ. Microbiol.">
        <title>Fungal ecological strategies reflected in gene transcription - a case study of two litter decomposers.</title>
        <authorList>
            <person name="Barbi F."/>
            <person name="Kohler A."/>
            <person name="Barry K."/>
            <person name="Baskaran P."/>
            <person name="Daum C."/>
            <person name="Fauchery L."/>
            <person name="Ihrmark K."/>
            <person name="Kuo A."/>
            <person name="LaButti K."/>
            <person name="Lipzen A."/>
            <person name="Morin E."/>
            <person name="Grigoriev I.V."/>
            <person name="Henrissat B."/>
            <person name="Lindahl B."/>
            <person name="Martin F."/>
        </authorList>
    </citation>
    <scope>NUCLEOTIDE SEQUENCE</scope>
    <source>
        <strain evidence="3">JB14</strain>
    </source>
</reference>
<evidence type="ECO:0000313" key="4">
    <source>
        <dbReference type="Proteomes" id="UP000799118"/>
    </source>
</evidence>
<dbReference type="Proteomes" id="UP000799118">
    <property type="component" value="Unassembled WGS sequence"/>
</dbReference>
<keyword evidence="4" id="KW-1185">Reference proteome</keyword>
<dbReference type="EMBL" id="ML769636">
    <property type="protein sequence ID" value="KAE9391117.1"/>
    <property type="molecule type" value="Genomic_DNA"/>
</dbReference>
<evidence type="ECO:0000256" key="1">
    <source>
        <dbReference type="SAM" id="Coils"/>
    </source>
</evidence>
<dbReference type="InterPro" id="IPR059179">
    <property type="entry name" value="MLKL-like_MCAfunc"/>
</dbReference>
<dbReference type="OrthoDB" id="3068357at2759"/>
<evidence type="ECO:0000256" key="2">
    <source>
        <dbReference type="SAM" id="MobiDB-lite"/>
    </source>
</evidence>
<dbReference type="Gene3D" id="1.20.930.20">
    <property type="entry name" value="Adaptor protein Cbl, N-terminal domain"/>
    <property type="match status" value="1"/>
</dbReference>
<protein>
    <submittedName>
        <fullName evidence="3">Uncharacterized protein</fullName>
    </submittedName>
</protein>
<dbReference type="InterPro" id="IPR036537">
    <property type="entry name" value="Adaptor_Cbl_N_dom_sf"/>
</dbReference>
<accession>A0A6A4H1P5</accession>
<feature type="region of interest" description="Disordered" evidence="2">
    <location>
        <begin position="1"/>
        <end position="27"/>
    </location>
</feature>